<organism evidence="4 5">
    <name type="scientific">Desulfosporosinus acidiphilus (strain DSM 22704 / JCM 16185 / SJ4)</name>
    <dbReference type="NCBI Taxonomy" id="646529"/>
    <lineage>
        <taxon>Bacteria</taxon>
        <taxon>Bacillati</taxon>
        <taxon>Bacillota</taxon>
        <taxon>Clostridia</taxon>
        <taxon>Eubacteriales</taxon>
        <taxon>Desulfitobacteriaceae</taxon>
        <taxon>Desulfosporosinus</taxon>
    </lineage>
</organism>
<dbReference type="GO" id="GO:0046872">
    <property type="term" value="F:metal ion binding"/>
    <property type="evidence" value="ECO:0007669"/>
    <property type="project" value="UniProtKB-KW"/>
</dbReference>
<dbReference type="AlphaFoldDB" id="I4D233"/>
<keyword evidence="5" id="KW-1185">Reference proteome</keyword>
<dbReference type="InterPro" id="IPR034660">
    <property type="entry name" value="DinB/YfiT-like"/>
</dbReference>
<comment type="similarity">
    <text evidence="1">Belongs to the DinB family.</text>
</comment>
<feature type="binding site" evidence="3">
    <location>
        <position position="50"/>
    </location>
    <ligand>
        <name>a divalent metal cation</name>
        <dbReference type="ChEBI" id="CHEBI:60240"/>
    </ligand>
</feature>
<dbReference type="Gene3D" id="1.20.120.450">
    <property type="entry name" value="dinb family like domain"/>
    <property type="match status" value="1"/>
</dbReference>
<feature type="binding site" evidence="3">
    <location>
        <position position="137"/>
    </location>
    <ligand>
        <name>a divalent metal cation</name>
        <dbReference type="ChEBI" id="CHEBI:60240"/>
    </ligand>
</feature>
<dbReference type="Pfam" id="PF05163">
    <property type="entry name" value="DinB"/>
    <property type="match status" value="1"/>
</dbReference>
<evidence type="ECO:0000313" key="4">
    <source>
        <dbReference type="EMBL" id="AFM39857.1"/>
    </source>
</evidence>
<dbReference type="PANTHER" id="PTHR37302">
    <property type="entry name" value="SLR1116 PROTEIN"/>
    <property type="match status" value="1"/>
</dbReference>
<dbReference type="PANTHER" id="PTHR37302:SF3">
    <property type="entry name" value="DAMAGE-INDUCIBLE PROTEIN DINB"/>
    <property type="match status" value="1"/>
</dbReference>
<dbReference type="HOGENOM" id="CLU_101283_1_1_9"/>
<evidence type="ECO:0000256" key="1">
    <source>
        <dbReference type="ARBA" id="ARBA00008635"/>
    </source>
</evidence>
<evidence type="ECO:0008006" key="6">
    <source>
        <dbReference type="Google" id="ProtNLM"/>
    </source>
</evidence>
<dbReference type="OrthoDB" id="9811413at2"/>
<sequence length="165" mass="19503">MISKSQLIDLYKYDDWANFKLLDGIRQLENEEFIRDLSSSFSSVRDTMVHILGAEELWLSRWMGEQGRSLLNANNFLTADALSKRWSDFGKLLNSYLDSLKEENLMEEISYKNLKGIPYSLELWKQMLHVINHSTYHRGQVITMLRQLKKQPPSLDLINYYLEHK</sequence>
<name>I4D233_DESAJ</name>
<dbReference type="eggNOG" id="COG2318">
    <property type="taxonomic scope" value="Bacteria"/>
</dbReference>
<dbReference type="KEGG" id="dai:Desaci_0797"/>
<dbReference type="EMBL" id="CP003639">
    <property type="protein sequence ID" value="AFM39857.1"/>
    <property type="molecule type" value="Genomic_DNA"/>
</dbReference>
<feature type="binding site" evidence="3">
    <location>
        <position position="133"/>
    </location>
    <ligand>
        <name>a divalent metal cation</name>
        <dbReference type="ChEBI" id="CHEBI:60240"/>
    </ligand>
</feature>
<evidence type="ECO:0000256" key="2">
    <source>
        <dbReference type="ARBA" id="ARBA00022723"/>
    </source>
</evidence>
<reference evidence="4 5" key="1">
    <citation type="journal article" date="2012" name="J. Bacteriol.">
        <title>Complete genome sequences of Desulfosporosinus orientis DSM765T, Desulfosporosinus youngiae DSM17734T, Desulfosporosinus meridiei DSM13257T, and Desulfosporosinus acidiphilus DSM22704T.</title>
        <authorList>
            <person name="Pester M."/>
            <person name="Brambilla E."/>
            <person name="Alazard D."/>
            <person name="Rattei T."/>
            <person name="Weinmaier T."/>
            <person name="Han J."/>
            <person name="Lucas S."/>
            <person name="Lapidus A."/>
            <person name="Cheng J.F."/>
            <person name="Goodwin L."/>
            <person name="Pitluck S."/>
            <person name="Peters L."/>
            <person name="Ovchinnikova G."/>
            <person name="Teshima H."/>
            <person name="Detter J.C."/>
            <person name="Han C.S."/>
            <person name="Tapia R."/>
            <person name="Land M.L."/>
            <person name="Hauser L."/>
            <person name="Kyrpides N.C."/>
            <person name="Ivanova N.N."/>
            <person name="Pagani I."/>
            <person name="Huntmann M."/>
            <person name="Wei C.L."/>
            <person name="Davenport K.W."/>
            <person name="Daligault H."/>
            <person name="Chain P.S."/>
            <person name="Chen A."/>
            <person name="Mavromatis K."/>
            <person name="Markowitz V."/>
            <person name="Szeto E."/>
            <person name="Mikhailova N."/>
            <person name="Pati A."/>
            <person name="Wagner M."/>
            <person name="Woyke T."/>
            <person name="Ollivier B."/>
            <person name="Klenk H.P."/>
            <person name="Spring S."/>
            <person name="Loy A."/>
        </authorList>
    </citation>
    <scope>NUCLEOTIDE SEQUENCE [LARGE SCALE GENOMIC DNA]</scope>
    <source>
        <strain evidence="5">DSM 22704 / JCM 16185 / SJ4</strain>
    </source>
</reference>
<protein>
    <recommendedName>
        <fullName evidence="6">Damage-inducible protein DinB</fullName>
    </recommendedName>
</protein>
<proteinExistence type="inferred from homology"/>
<keyword evidence="2 3" id="KW-0479">Metal-binding</keyword>
<evidence type="ECO:0000313" key="5">
    <source>
        <dbReference type="Proteomes" id="UP000002892"/>
    </source>
</evidence>
<dbReference type="RefSeq" id="WP_014825868.1">
    <property type="nucleotide sequence ID" value="NC_018068.1"/>
</dbReference>
<dbReference type="SUPFAM" id="SSF109854">
    <property type="entry name" value="DinB/YfiT-like putative metalloenzymes"/>
    <property type="match status" value="1"/>
</dbReference>
<evidence type="ECO:0000256" key="3">
    <source>
        <dbReference type="PIRSR" id="PIRSR607837-1"/>
    </source>
</evidence>
<accession>I4D233</accession>
<dbReference type="Proteomes" id="UP000002892">
    <property type="component" value="Chromosome"/>
</dbReference>
<gene>
    <name evidence="4" type="ordered locus">Desaci_0797</name>
</gene>
<dbReference type="InterPro" id="IPR007837">
    <property type="entry name" value="DinB"/>
</dbReference>